<sequence length="287" mass="31558">MIFGRAVHWARREGGYKVRVNHVKGFKRRVGQVLGLGASLLAIGLSGCATPPPKSDTADYQAYQQLNDPLEPTNRTFFKVNNTLDKYAMKPVAKGYVAITTQPIRTHVGYFTDNINEPARTVNFMLSGLPTDAGTSLMRFLINSTIGIGGIFDPASALGYKETDTDFGLTLAVWGFSSGPYLYLPVFGPSGLRDFWQIPVQFFATPMELAPANTALNDFGYAEGGLHLINTRAQYLDTIDQINATALDPYATFRSLYRQSRDSQLQLIRQNDLQGANGAPGTPYYAH</sequence>
<dbReference type="EMBL" id="JACHFJ010000001">
    <property type="protein sequence ID" value="MBB5372087.1"/>
    <property type="molecule type" value="Genomic_DNA"/>
</dbReference>
<keyword evidence="4" id="KW-1185">Reference proteome</keyword>
<keyword evidence="2" id="KW-0732">Signal</keyword>
<name>A0A840VB75_9PROT</name>
<keyword evidence="3" id="KW-0449">Lipoprotein</keyword>
<organism evidence="3 4">
    <name type="scientific">Acidocella aromatica</name>
    <dbReference type="NCBI Taxonomy" id="1303579"/>
    <lineage>
        <taxon>Bacteria</taxon>
        <taxon>Pseudomonadati</taxon>
        <taxon>Pseudomonadota</taxon>
        <taxon>Alphaproteobacteria</taxon>
        <taxon>Acetobacterales</taxon>
        <taxon>Acidocellaceae</taxon>
        <taxon>Acidocella</taxon>
    </lineage>
</organism>
<gene>
    <name evidence="3" type="ORF">HNP71_000311</name>
</gene>
<dbReference type="GO" id="GO:0120010">
    <property type="term" value="P:intermembrane phospholipid transfer"/>
    <property type="evidence" value="ECO:0007669"/>
    <property type="project" value="TreeGrafter"/>
</dbReference>
<protein>
    <submittedName>
        <fullName evidence="3">Phospholipid-binding lipoprotein MlaA</fullName>
    </submittedName>
</protein>
<reference evidence="3 4" key="1">
    <citation type="submission" date="2020-08" db="EMBL/GenBank/DDBJ databases">
        <title>Genomic Encyclopedia of Type Strains, Phase IV (KMG-IV): sequencing the most valuable type-strain genomes for metagenomic binning, comparative biology and taxonomic classification.</title>
        <authorList>
            <person name="Goeker M."/>
        </authorList>
    </citation>
    <scope>NUCLEOTIDE SEQUENCE [LARGE SCALE GENOMIC DNA]</scope>
    <source>
        <strain evidence="3 4">DSM 27026</strain>
    </source>
</reference>
<proteinExistence type="inferred from homology"/>
<dbReference type="Proteomes" id="UP000553706">
    <property type="component" value="Unassembled WGS sequence"/>
</dbReference>
<dbReference type="GO" id="GO:0016020">
    <property type="term" value="C:membrane"/>
    <property type="evidence" value="ECO:0007669"/>
    <property type="project" value="InterPro"/>
</dbReference>
<evidence type="ECO:0000256" key="1">
    <source>
        <dbReference type="ARBA" id="ARBA00010634"/>
    </source>
</evidence>
<dbReference type="PANTHER" id="PTHR30035">
    <property type="entry name" value="LIPOPROTEIN VACJ-RELATED"/>
    <property type="match status" value="1"/>
</dbReference>
<accession>A0A840VB75</accession>
<dbReference type="RefSeq" id="WP_183265081.1">
    <property type="nucleotide sequence ID" value="NZ_JACHFJ010000001.1"/>
</dbReference>
<dbReference type="InterPro" id="IPR007428">
    <property type="entry name" value="MlaA"/>
</dbReference>
<dbReference type="AlphaFoldDB" id="A0A840VB75"/>
<evidence type="ECO:0000256" key="2">
    <source>
        <dbReference type="ARBA" id="ARBA00022729"/>
    </source>
</evidence>
<dbReference type="PANTHER" id="PTHR30035:SF3">
    <property type="entry name" value="INTERMEMBRANE PHOSPHOLIPID TRANSPORT SYSTEM LIPOPROTEIN MLAA"/>
    <property type="match status" value="1"/>
</dbReference>
<evidence type="ECO:0000313" key="3">
    <source>
        <dbReference type="EMBL" id="MBB5372087.1"/>
    </source>
</evidence>
<comment type="similarity">
    <text evidence="1">Belongs to the MlaA family.</text>
</comment>
<dbReference type="Pfam" id="PF04333">
    <property type="entry name" value="MlaA"/>
    <property type="match status" value="1"/>
</dbReference>
<comment type="caution">
    <text evidence="3">The sequence shown here is derived from an EMBL/GenBank/DDBJ whole genome shotgun (WGS) entry which is preliminary data.</text>
</comment>
<evidence type="ECO:0000313" key="4">
    <source>
        <dbReference type="Proteomes" id="UP000553706"/>
    </source>
</evidence>
<dbReference type="PRINTS" id="PR01805">
    <property type="entry name" value="VACJLIPOPROT"/>
</dbReference>